<keyword evidence="2" id="KW-1185">Reference proteome</keyword>
<protein>
    <submittedName>
        <fullName evidence="1">Importin-7</fullName>
    </submittedName>
</protein>
<gene>
    <name evidence="1" type="ORF">GBAR_LOCUS25994</name>
</gene>
<feature type="non-terminal residue" evidence="1">
    <location>
        <position position="1"/>
    </location>
</feature>
<proteinExistence type="predicted"/>
<organism evidence="1 2">
    <name type="scientific">Geodia barretti</name>
    <name type="common">Barrett's horny sponge</name>
    <dbReference type="NCBI Taxonomy" id="519541"/>
    <lineage>
        <taxon>Eukaryota</taxon>
        <taxon>Metazoa</taxon>
        <taxon>Porifera</taxon>
        <taxon>Demospongiae</taxon>
        <taxon>Heteroscleromorpha</taxon>
        <taxon>Tetractinellida</taxon>
        <taxon>Astrophorina</taxon>
        <taxon>Geodiidae</taxon>
        <taxon>Geodia</taxon>
    </lineage>
</organism>
<evidence type="ECO:0000313" key="2">
    <source>
        <dbReference type="Proteomes" id="UP001174909"/>
    </source>
</evidence>
<dbReference type="InterPro" id="IPR011989">
    <property type="entry name" value="ARM-like"/>
</dbReference>
<dbReference type="AlphaFoldDB" id="A0AA35TGC5"/>
<evidence type="ECO:0000313" key="1">
    <source>
        <dbReference type="EMBL" id="CAI8047026.1"/>
    </source>
</evidence>
<sequence length="119" mass="14232">MCGSHGHGLLYRFKKEEERVAYITAMATFLPLLYSRMTQIIADHSLLSVTLQHQILKIFHATMQEAMEGEEEDRANLEWWKCKKWALHILCRFFDRYSNPSSIEEEYNLFSKYYLQTFN</sequence>
<dbReference type="Proteomes" id="UP001174909">
    <property type="component" value="Unassembled WGS sequence"/>
</dbReference>
<comment type="caution">
    <text evidence="1">The sequence shown here is derived from an EMBL/GenBank/DDBJ whole genome shotgun (WGS) entry which is preliminary data.</text>
</comment>
<reference evidence="1" key="1">
    <citation type="submission" date="2023-03" db="EMBL/GenBank/DDBJ databases">
        <authorList>
            <person name="Steffen K."/>
            <person name="Cardenas P."/>
        </authorList>
    </citation>
    <scope>NUCLEOTIDE SEQUENCE</scope>
</reference>
<dbReference type="EMBL" id="CASHTH010003600">
    <property type="protein sequence ID" value="CAI8047026.1"/>
    <property type="molecule type" value="Genomic_DNA"/>
</dbReference>
<dbReference type="Gene3D" id="1.25.10.10">
    <property type="entry name" value="Leucine-rich Repeat Variant"/>
    <property type="match status" value="1"/>
</dbReference>
<accession>A0AA35TGC5</accession>
<name>A0AA35TGC5_GEOBA</name>